<evidence type="ECO:0000256" key="1">
    <source>
        <dbReference type="SAM" id="MobiDB-lite"/>
    </source>
</evidence>
<evidence type="ECO:0000313" key="3">
    <source>
        <dbReference type="Proteomes" id="UP001162162"/>
    </source>
</evidence>
<proteinExistence type="predicted"/>
<accession>A0AAV8XJV3</accession>
<dbReference type="Proteomes" id="UP001162162">
    <property type="component" value="Unassembled WGS sequence"/>
</dbReference>
<feature type="region of interest" description="Disordered" evidence="1">
    <location>
        <begin position="214"/>
        <end position="258"/>
    </location>
</feature>
<feature type="compositionally biased region" description="Low complexity" evidence="1">
    <location>
        <begin position="78"/>
        <end position="89"/>
    </location>
</feature>
<feature type="compositionally biased region" description="Low complexity" evidence="1">
    <location>
        <begin position="98"/>
        <end position="109"/>
    </location>
</feature>
<evidence type="ECO:0000313" key="2">
    <source>
        <dbReference type="EMBL" id="KAJ8938709.1"/>
    </source>
</evidence>
<feature type="region of interest" description="Disordered" evidence="1">
    <location>
        <begin position="63"/>
        <end position="113"/>
    </location>
</feature>
<protein>
    <submittedName>
        <fullName evidence="2">Uncharacterized protein</fullName>
    </submittedName>
</protein>
<dbReference type="AlphaFoldDB" id="A0AAV8XJV3"/>
<dbReference type="EMBL" id="JAPWTK010000539">
    <property type="protein sequence ID" value="KAJ8938709.1"/>
    <property type="molecule type" value="Genomic_DNA"/>
</dbReference>
<comment type="caution">
    <text evidence="2">The sequence shown here is derived from an EMBL/GenBank/DDBJ whole genome shotgun (WGS) entry which is preliminary data.</text>
</comment>
<feature type="compositionally biased region" description="Basic and acidic residues" evidence="1">
    <location>
        <begin position="243"/>
        <end position="255"/>
    </location>
</feature>
<feature type="compositionally biased region" description="Basic and acidic residues" evidence="1">
    <location>
        <begin position="66"/>
        <end position="77"/>
    </location>
</feature>
<name>A0AAV8XJV3_9CUCU</name>
<gene>
    <name evidence="2" type="ORF">NQ318_007997</name>
</gene>
<organism evidence="2 3">
    <name type="scientific">Aromia moschata</name>
    <dbReference type="NCBI Taxonomy" id="1265417"/>
    <lineage>
        <taxon>Eukaryota</taxon>
        <taxon>Metazoa</taxon>
        <taxon>Ecdysozoa</taxon>
        <taxon>Arthropoda</taxon>
        <taxon>Hexapoda</taxon>
        <taxon>Insecta</taxon>
        <taxon>Pterygota</taxon>
        <taxon>Neoptera</taxon>
        <taxon>Endopterygota</taxon>
        <taxon>Coleoptera</taxon>
        <taxon>Polyphaga</taxon>
        <taxon>Cucujiformia</taxon>
        <taxon>Chrysomeloidea</taxon>
        <taxon>Cerambycidae</taxon>
        <taxon>Cerambycinae</taxon>
        <taxon>Callichromatini</taxon>
        <taxon>Aromia</taxon>
    </lineage>
</organism>
<sequence length="314" mass="34570">MGPLGCLLDPRLSRESHMFSNNDLVGTVEKTLSILGLENSKPEISTIPKKKVKLSITEYRQRKKLTSSDKNEDHEPEPTSTEENNSSESFKVVSRPRSGSTSSSTSLTSSDDEIVSPDIITAKVPAFNSEPTELERQREISSLRLKKAFGLAVDEESRPEAILNLELEPKVKPIPIPSPTFPIPGTTCEIIRDAPTSAPTPICPPLSPELLDAPPIVPCTRSPSPPVEEEIKNVSTAEDTPMEEIHPSDEVKTDDMQPNIFYTPDEEEEVPPQPTYEETSSINYVPPFNNPVYPNTSFPAYTSTIVSAIRNTTV</sequence>
<keyword evidence="3" id="KW-1185">Reference proteome</keyword>
<reference evidence="2" key="1">
    <citation type="journal article" date="2023" name="Insect Mol. Biol.">
        <title>Genome sequencing provides insights into the evolution of gene families encoding plant cell wall-degrading enzymes in longhorned beetles.</title>
        <authorList>
            <person name="Shin N.R."/>
            <person name="Okamura Y."/>
            <person name="Kirsch R."/>
            <person name="Pauchet Y."/>
        </authorList>
    </citation>
    <scope>NUCLEOTIDE SEQUENCE</scope>
    <source>
        <strain evidence="2">AMC_N1</strain>
    </source>
</reference>